<comment type="caution">
    <text evidence="13">Was originally thought to be a dihydrodipicolinate reductase (DHDPR), catalyzing the conversion of dihydrodipicolinate to tetrahydrodipicolinate. However, it was shown in E.coli that the substrate of the enzymatic reaction is not dihydrodipicolinate (DHDP) but in fact (2S,4S)-4-hydroxy-2,3,4,5-tetrahydrodipicolinic acid (HTPA), the product released by the DapA-catalyzed reaction.</text>
</comment>
<dbReference type="EMBL" id="JGVK01000027">
    <property type="protein sequence ID" value="KEY91136.1"/>
    <property type="molecule type" value="Genomic_DNA"/>
</dbReference>
<dbReference type="NCBIfam" id="TIGR00036">
    <property type="entry name" value="dapB"/>
    <property type="match status" value="1"/>
</dbReference>
<feature type="binding site" evidence="13">
    <location>
        <position position="161"/>
    </location>
    <ligand>
        <name>(S)-2,3,4,5-tetrahydrodipicolinate</name>
        <dbReference type="ChEBI" id="CHEBI:16845"/>
    </ligand>
</feature>
<feature type="domain" description="Dihydrodipicolinate reductase N-terminal" evidence="14">
    <location>
        <begin position="7"/>
        <end position="130"/>
    </location>
</feature>
<comment type="caution">
    <text evidence="16">The sequence shown here is derived from an EMBL/GenBank/DDBJ whole genome shotgun (WGS) entry which is preliminary data.</text>
</comment>
<evidence type="ECO:0000256" key="7">
    <source>
        <dbReference type="ARBA" id="ARBA00023027"/>
    </source>
</evidence>
<organism evidence="16 17">
    <name type="scientific">Candidatus Photodesmus blepharonis</name>
    <dbReference type="NCBI Taxonomy" id="1179155"/>
    <lineage>
        <taxon>Bacteria</taxon>
        <taxon>Pseudomonadati</taxon>
        <taxon>Pseudomonadota</taxon>
        <taxon>Gammaproteobacteria</taxon>
        <taxon>Vibrionales</taxon>
        <taxon>Vibrionaceae</taxon>
        <taxon>Candidatus Photodesmus</taxon>
    </lineage>
</organism>
<comment type="function">
    <text evidence="13">Catalyzes the conversion of 4-hydroxy-tetrahydrodipicolinate (HTPA) to tetrahydrodipicolinate.</text>
</comment>
<protein>
    <recommendedName>
        <fullName evidence="10 13">4-hydroxy-tetrahydrodipicolinate reductase</fullName>
        <shortName evidence="13">HTPA reductase</shortName>
        <ecNumber evidence="10 13">1.17.1.8</ecNumber>
    </recommendedName>
</protein>
<keyword evidence="8 13" id="KW-0457">Lysine biosynthesis</keyword>
<keyword evidence="5 13" id="KW-0220">Diaminopimelate biosynthesis</keyword>
<dbReference type="InterPro" id="IPR036291">
    <property type="entry name" value="NAD(P)-bd_dom_sf"/>
</dbReference>
<evidence type="ECO:0000256" key="11">
    <source>
        <dbReference type="ARBA" id="ARBA00049080"/>
    </source>
</evidence>
<evidence type="ECO:0000313" key="16">
    <source>
        <dbReference type="EMBL" id="KEY91136.1"/>
    </source>
</evidence>
<dbReference type="Gene3D" id="3.40.50.720">
    <property type="entry name" value="NAD(P)-binding Rossmann-like Domain"/>
    <property type="match status" value="1"/>
</dbReference>
<dbReference type="Proteomes" id="UP000053784">
    <property type="component" value="Unassembled WGS sequence"/>
</dbReference>
<feature type="binding site" evidence="13">
    <location>
        <begin position="103"/>
        <end position="105"/>
    </location>
    <ligand>
        <name>NAD(+)</name>
        <dbReference type="ChEBI" id="CHEBI:57540"/>
    </ligand>
</feature>
<dbReference type="GO" id="GO:0016726">
    <property type="term" value="F:oxidoreductase activity, acting on CH or CH2 groups, NAD or NADP as acceptor"/>
    <property type="evidence" value="ECO:0007669"/>
    <property type="project" value="UniProtKB-UniRule"/>
</dbReference>
<comment type="pathway">
    <text evidence="9 13">Amino-acid biosynthesis; L-lysine biosynthesis via DAP pathway; (S)-tetrahydrodipicolinate from L-aspartate: step 4/4.</text>
</comment>
<evidence type="ECO:0000256" key="8">
    <source>
        <dbReference type="ARBA" id="ARBA00023154"/>
    </source>
</evidence>
<keyword evidence="2 13" id="KW-0963">Cytoplasm</keyword>
<feature type="binding site" evidence="13">
    <location>
        <position position="40"/>
    </location>
    <ligand>
        <name>NADP(+)</name>
        <dbReference type="ChEBI" id="CHEBI:58349"/>
    </ligand>
</feature>
<evidence type="ECO:0000259" key="15">
    <source>
        <dbReference type="Pfam" id="PF05173"/>
    </source>
</evidence>
<proteinExistence type="inferred from homology"/>
<name>A0A084CMV7_9GAMM</name>
<dbReference type="GO" id="GO:0019877">
    <property type="term" value="P:diaminopimelate biosynthetic process"/>
    <property type="evidence" value="ECO:0007669"/>
    <property type="project" value="UniProtKB-UniRule"/>
</dbReference>
<accession>A0A084CMV7</accession>
<dbReference type="SUPFAM" id="SSF55347">
    <property type="entry name" value="Glyceraldehyde-3-phosphate dehydrogenase-like, C-terminal domain"/>
    <property type="match status" value="1"/>
</dbReference>
<evidence type="ECO:0000256" key="13">
    <source>
        <dbReference type="HAMAP-Rule" id="MF_00102"/>
    </source>
</evidence>
<feature type="binding site" evidence="13">
    <location>
        <begin position="170"/>
        <end position="171"/>
    </location>
    <ligand>
        <name>(S)-2,3,4,5-tetrahydrodipicolinate</name>
        <dbReference type="ChEBI" id="CHEBI:16845"/>
    </ligand>
</feature>
<evidence type="ECO:0000256" key="5">
    <source>
        <dbReference type="ARBA" id="ARBA00022915"/>
    </source>
</evidence>
<dbReference type="InterPro" id="IPR000846">
    <property type="entry name" value="DapB_N"/>
</dbReference>
<keyword evidence="7 13" id="KW-0520">NAD</keyword>
<dbReference type="STRING" id="1179155.CF67_04135"/>
<dbReference type="HAMAP" id="MF_00102">
    <property type="entry name" value="DapB"/>
    <property type="match status" value="1"/>
</dbReference>
<dbReference type="PANTHER" id="PTHR20836">
    <property type="entry name" value="DIHYDRODIPICOLINATE REDUCTASE"/>
    <property type="match status" value="1"/>
</dbReference>
<dbReference type="SUPFAM" id="SSF51735">
    <property type="entry name" value="NAD(P)-binding Rossmann-fold domains"/>
    <property type="match status" value="1"/>
</dbReference>
<dbReference type="GO" id="GO:0005829">
    <property type="term" value="C:cytosol"/>
    <property type="evidence" value="ECO:0007669"/>
    <property type="project" value="TreeGrafter"/>
</dbReference>
<keyword evidence="17" id="KW-1185">Reference proteome</keyword>
<dbReference type="Gene3D" id="3.30.360.10">
    <property type="entry name" value="Dihydrodipicolinate Reductase, domain 2"/>
    <property type="match status" value="1"/>
</dbReference>
<evidence type="ECO:0000256" key="10">
    <source>
        <dbReference type="ARBA" id="ARBA00038983"/>
    </source>
</evidence>
<evidence type="ECO:0000256" key="4">
    <source>
        <dbReference type="ARBA" id="ARBA00022857"/>
    </source>
</evidence>
<dbReference type="GO" id="GO:0009089">
    <property type="term" value="P:lysine biosynthetic process via diaminopimelate"/>
    <property type="evidence" value="ECO:0007669"/>
    <property type="project" value="UniProtKB-UniRule"/>
</dbReference>
<feature type="active site" description="Proton donor" evidence="13">
    <location>
        <position position="164"/>
    </location>
</feature>
<dbReference type="CDD" id="cd02274">
    <property type="entry name" value="DHDPR_N"/>
    <property type="match status" value="1"/>
</dbReference>
<dbReference type="AlphaFoldDB" id="A0A084CMV7"/>
<evidence type="ECO:0000256" key="12">
    <source>
        <dbReference type="ARBA" id="ARBA00049396"/>
    </source>
</evidence>
<feature type="domain" description="Dihydrodipicolinate reductase C-terminal" evidence="15">
    <location>
        <begin position="133"/>
        <end position="270"/>
    </location>
</feature>
<keyword evidence="4 13" id="KW-0521">NADP</keyword>
<sequence length="275" mass="29989">MENVEMIRIGISGVAGRMGRSLAKVTHLNQDMIVVAGFERPGSSFIGVEIGELYGEVNDKVVLKDSLDESTPDFDILVDFTIPENTLKNVKFCKKHNKKMVIGTTGFSDKERIFIEEAAKEIAIVMAPNYSIGINLILKLLEKATKVMGSCCDIEILEAHHRCKVDIPSGTAVRMGEVIAETMGNNLSDVAFYNQDSNCAERINGGIGFSTIRSGDIVGEHTVMFVGVAERIEITHKASDRMAFANGAIRAVAWLNCQKDAGLFTMIDVLGLSNL</sequence>
<comment type="subcellular location">
    <subcellularLocation>
        <location evidence="13">Cytoplasm</location>
    </subcellularLocation>
</comment>
<feature type="active site" description="Proton donor/acceptor" evidence="13">
    <location>
        <position position="160"/>
    </location>
</feature>
<evidence type="ECO:0000256" key="2">
    <source>
        <dbReference type="ARBA" id="ARBA00022490"/>
    </source>
</evidence>
<feature type="binding site" evidence="13">
    <location>
        <begin position="13"/>
        <end position="18"/>
    </location>
    <ligand>
        <name>NAD(+)</name>
        <dbReference type="ChEBI" id="CHEBI:57540"/>
    </ligand>
</feature>
<dbReference type="UniPathway" id="UPA00034">
    <property type="reaction ID" value="UER00018"/>
</dbReference>
<reference evidence="16 17" key="1">
    <citation type="submission" date="2014-03" db="EMBL/GenBank/DDBJ databases">
        <title>Selection and divergence in the genomes of co-occurring obligate luminous symbionts with specific hosts.</title>
        <authorList>
            <person name="Hendry T.A."/>
            <person name="de Wet J.R."/>
            <person name="Dunlap P.V."/>
        </authorList>
    </citation>
    <scope>NUCLEOTIDE SEQUENCE [LARGE SCALE GENOMIC DNA]</scope>
    <source>
        <strain evidence="16 17">Ppalp.1</strain>
    </source>
</reference>
<evidence type="ECO:0000256" key="3">
    <source>
        <dbReference type="ARBA" id="ARBA00022605"/>
    </source>
</evidence>
<comment type="similarity">
    <text evidence="1 13">Belongs to the DapB family.</text>
</comment>
<dbReference type="EC" id="1.17.1.8" evidence="10 13"/>
<comment type="catalytic activity">
    <reaction evidence="11 13">
        <text>(S)-2,3,4,5-tetrahydrodipicolinate + NADP(+) + H2O = (2S,4S)-4-hydroxy-2,3,4,5-tetrahydrodipicolinate + NADPH + H(+)</text>
        <dbReference type="Rhea" id="RHEA:35331"/>
        <dbReference type="ChEBI" id="CHEBI:15377"/>
        <dbReference type="ChEBI" id="CHEBI:15378"/>
        <dbReference type="ChEBI" id="CHEBI:16845"/>
        <dbReference type="ChEBI" id="CHEBI:57783"/>
        <dbReference type="ChEBI" id="CHEBI:58349"/>
        <dbReference type="ChEBI" id="CHEBI:67139"/>
        <dbReference type="EC" id="1.17.1.8"/>
    </reaction>
</comment>
<dbReference type="PIRSF" id="PIRSF000161">
    <property type="entry name" value="DHPR"/>
    <property type="match status" value="1"/>
</dbReference>
<dbReference type="eggNOG" id="COG0289">
    <property type="taxonomic scope" value="Bacteria"/>
</dbReference>
<dbReference type="GO" id="GO:0008839">
    <property type="term" value="F:4-hydroxy-tetrahydrodipicolinate reductase"/>
    <property type="evidence" value="ECO:0007669"/>
    <property type="project" value="UniProtKB-UniRule"/>
</dbReference>
<dbReference type="Pfam" id="PF05173">
    <property type="entry name" value="DapB_C"/>
    <property type="match status" value="1"/>
</dbReference>
<dbReference type="FunFam" id="3.30.360.10:FF:000004">
    <property type="entry name" value="4-hydroxy-tetrahydrodipicolinate reductase"/>
    <property type="match status" value="1"/>
</dbReference>
<evidence type="ECO:0000259" key="14">
    <source>
        <dbReference type="Pfam" id="PF01113"/>
    </source>
</evidence>
<feature type="binding site" evidence="13">
    <location>
        <begin position="127"/>
        <end position="130"/>
    </location>
    <ligand>
        <name>NAD(+)</name>
        <dbReference type="ChEBI" id="CHEBI:57540"/>
    </ligand>
</feature>
<comment type="catalytic activity">
    <reaction evidence="12 13">
        <text>(S)-2,3,4,5-tetrahydrodipicolinate + NAD(+) + H2O = (2S,4S)-4-hydroxy-2,3,4,5-tetrahydrodipicolinate + NADH + H(+)</text>
        <dbReference type="Rhea" id="RHEA:35323"/>
        <dbReference type="ChEBI" id="CHEBI:15377"/>
        <dbReference type="ChEBI" id="CHEBI:15378"/>
        <dbReference type="ChEBI" id="CHEBI:16845"/>
        <dbReference type="ChEBI" id="CHEBI:57540"/>
        <dbReference type="ChEBI" id="CHEBI:57945"/>
        <dbReference type="ChEBI" id="CHEBI:67139"/>
        <dbReference type="EC" id="1.17.1.8"/>
    </reaction>
</comment>
<gene>
    <name evidence="13 16" type="primary">dapB</name>
    <name evidence="16" type="ORF">CF67_04135</name>
</gene>
<keyword evidence="6 13" id="KW-0560">Oxidoreductase</keyword>
<dbReference type="InterPro" id="IPR022664">
    <property type="entry name" value="DapB_N_CS"/>
</dbReference>
<evidence type="ECO:0000313" key="17">
    <source>
        <dbReference type="Proteomes" id="UP000053784"/>
    </source>
</evidence>
<dbReference type="PROSITE" id="PS01298">
    <property type="entry name" value="DAPB"/>
    <property type="match status" value="1"/>
</dbReference>
<evidence type="ECO:0000256" key="1">
    <source>
        <dbReference type="ARBA" id="ARBA00006642"/>
    </source>
</evidence>
<dbReference type="PANTHER" id="PTHR20836:SF0">
    <property type="entry name" value="4-HYDROXY-TETRAHYDRODIPICOLINATE REDUCTASE 1, CHLOROPLASTIC-RELATED"/>
    <property type="match status" value="1"/>
</dbReference>
<dbReference type="GO" id="GO:0050661">
    <property type="term" value="F:NADP binding"/>
    <property type="evidence" value="ECO:0007669"/>
    <property type="project" value="UniProtKB-UniRule"/>
</dbReference>
<keyword evidence="3 13" id="KW-0028">Amino-acid biosynthesis</keyword>
<evidence type="ECO:0000256" key="9">
    <source>
        <dbReference type="ARBA" id="ARBA00037922"/>
    </source>
</evidence>
<dbReference type="Pfam" id="PF01113">
    <property type="entry name" value="DapB_N"/>
    <property type="match status" value="1"/>
</dbReference>
<dbReference type="GO" id="GO:0051287">
    <property type="term" value="F:NAD binding"/>
    <property type="evidence" value="ECO:0007669"/>
    <property type="project" value="UniProtKB-UniRule"/>
</dbReference>
<dbReference type="InterPro" id="IPR022663">
    <property type="entry name" value="DapB_C"/>
</dbReference>
<evidence type="ECO:0000256" key="6">
    <source>
        <dbReference type="ARBA" id="ARBA00023002"/>
    </source>
</evidence>
<comment type="subunit">
    <text evidence="13">Homotetramer.</text>
</comment>
<feature type="binding site" evidence="13">
    <location>
        <position position="39"/>
    </location>
    <ligand>
        <name>NAD(+)</name>
        <dbReference type="ChEBI" id="CHEBI:57540"/>
    </ligand>
</feature>
<dbReference type="InterPro" id="IPR023940">
    <property type="entry name" value="DHDPR_bac"/>
</dbReference>